<evidence type="ECO:0000256" key="1">
    <source>
        <dbReference type="SAM" id="Phobius"/>
    </source>
</evidence>
<evidence type="ECO:0000313" key="4">
    <source>
        <dbReference type="Proteomes" id="UP000002892"/>
    </source>
</evidence>
<gene>
    <name evidence="3" type="ordered locus">Desaci_0574</name>
</gene>
<evidence type="ECO:0000313" key="3">
    <source>
        <dbReference type="EMBL" id="AFM39638.1"/>
    </source>
</evidence>
<evidence type="ECO:0000256" key="2">
    <source>
        <dbReference type="SAM" id="SignalP"/>
    </source>
</evidence>
<organism evidence="3 4">
    <name type="scientific">Desulfosporosinus acidiphilus (strain DSM 22704 / JCM 16185 / SJ4)</name>
    <dbReference type="NCBI Taxonomy" id="646529"/>
    <lineage>
        <taxon>Bacteria</taxon>
        <taxon>Bacillati</taxon>
        <taxon>Bacillota</taxon>
        <taxon>Clostridia</taxon>
        <taxon>Eubacteriales</taxon>
        <taxon>Desulfitobacteriaceae</taxon>
        <taxon>Desulfosporosinus</taxon>
    </lineage>
</organism>
<sequence length="195" mass="20665">MFIVSVLMFPAAALAAPVKVEALGFFDHPPLQPTKDAIQKVCQEFGDQVQLVFHVENTADGNKFMKDNGLSGHLPVVLYIDGSVAQNINGKTVVFRDFEGQGWTSQDLEQVLKLNVAGQKTAVSPPANALTEAWNPGAIPPGAAAFANGQSPGADNSSTGNQSSLFPIYLMGAIILLLVIIIIISVVRRPAAGRK</sequence>
<keyword evidence="1" id="KW-1133">Transmembrane helix</keyword>
<dbReference type="AlphaFoldDB" id="I4D1G4"/>
<dbReference type="Proteomes" id="UP000002892">
    <property type="component" value="Chromosome"/>
</dbReference>
<reference evidence="3 4" key="1">
    <citation type="journal article" date="2012" name="J. Bacteriol.">
        <title>Complete genome sequences of Desulfosporosinus orientis DSM765T, Desulfosporosinus youngiae DSM17734T, Desulfosporosinus meridiei DSM13257T, and Desulfosporosinus acidiphilus DSM22704T.</title>
        <authorList>
            <person name="Pester M."/>
            <person name="Brambilla E."/>
            <person name="Alazard D."/>
            <person name="Rattei T."/>
            <person name="Weinmaier T."/>
            <person name="Han J."/>
            <person name="Lucas S."/>
            <person name="Lapidus A."/>
            <person name="Cheng J.F."/>
            <person name="Goodwin L."/>
            <person name="Pitluck S."/>
            <person name="Peters L."/>
            <person name="Ovchinnikova G."/>
            <person name="Teshima H."/>
            <person name="Detter J.C."/>
            <person name="Han C.S."/>
            <person name="Tapia R."/>
            <person name="Land M.L."/>
            <person name="Hauser L."/>
            <person name="Kyrpides N.C."/>
            <person name="Ivanova N.N."/>
            <person name="Pagani I."/>
            <person name="Huntmann M."/>
            <person name="Wei C.L."/>
            <person name="Davenport K.W."/>
            <person name="Daligault H."/>
            <person name="Chain P.S."/>
            <person name="Chen A."/>
            <person name="Mavromatis K."/>
            <person name="Markowitz V."/>
            <person name="Szeto E."/>
            <person name="Mikhailova N."/>
            <person name="Pati A."/>
            <person name="Wagner M."/>
            <person name="Woyke T."/>
            <person name="Ollivier B."/>
            <person name="Klenk H.P."/>
            <person name="Spring S."/>
            <person name="Loy A."/>
        </authorList>
    </citation>
    <scope>NUCLEOTIDE SEQUENCE [LARGE SCALE GENOMIC DNA]</scope>
    <source>
        <strain evidence="4">DSM 22704 / JCM 16185 / SJ4</strain>
    </source>
</reference>
<dbReference type="HOGENOM" id="CLU_1394351_0_0_9"/>
<feature type="transmembrane region" description="Helical" evidence="1">
    <location>
        <begin position="166"/>
        <end position="187"/>
    </location>
</feature>
<keyword evidence="1" id="KW-0472">Membrane</keyword>
<dbReference type="RefSeq" id="WP_014825650.1">
    <property type="nucleotide sequence ID" value="NC_018068.1"/>
</dbReference>
<keyword evidence="4" id="KW-1185">Reference proteome</keyword>
<proteinExistence type="predicted"/>
<feature type="chain" id="PRO_5039684196" description="Thioredoxin domain-containing protein" evidence="2">
    <location>
        <begin position="16"/>
        <end position="195"/>
    </location>
</feature>
<dbReference type="EMBL" id="CP003639">
    <property type="protein sequence ID" value="AFM39638.1"/>
    <property type="molecule type" value="Genomic_DNA"/>
</dbReference>
<keyword evidence="2" id="KW-0732">Signal</keyword>
<dbReference type="KEGG" id="dai:Desaci_0574"/>
<protein>
    <recommendedName>
        <fullName evidence="5">Thioredoxin domain-containing protein</fullName>
    </recommendedName>
</protein>
<evidence type="ECO:0008006" key="5">
    <source>
        <dbReference type="Google" id="ProtNLM"/>
    </source>
</evidence>
<accession>I4D1G4</accession>
<feature type="signal peptide" evidence="2">
    <location>
        <begin position="1"/>
        <end position="15"/>
    </location>
</feature>
<dbReference type="STRING" id="646529.Desaci_0574"/>
<keyword evidence="1" id="KW-0812">Transmembrane</keyword>
<name>I4D1G4_DESAJ</name>